<name>A0A6J6N2I5_9ZZZZ</name>
<evidence type="ECO:0000313" key="11">
    <source>
        <dbReference type="EMBL" id="CAB4679468.1"/>
    </source>
</evidence>
<comment type="subcellular location">
    <subcellularLocation>
        <location evidence="1">Membrane</location>
        <topology evidence="1">Multi-pass membrane protein</topology>
    </subcellularLocation>
</comment>
<dbReference type="InterPro" id="IPR004657">
    <property type="entry name" value="MenA"/>
</dbReference>
<dbReference type="HAMAP" id="MF_01937">
    <property type="entry name" value="MenA_1"/>
    <property type="match status" value="1"/>
</dbReference>
<dbReference type="CDD" id="cd13962">
    <property type="entry name" value="PT_UbiA_UBIAD1"/>
    <property type="match status" value="1"/>
</dbReference>
<dbReference type="PIRSF" id="PIRSF005355">
    <property type="entry name" value="UBIAD1"/>
    <property type="match status" value="1"/>
</dbReference>
<feature type="transmembrane region" description="Helical" evidence="9">
    <location>
        <begin position="171"/>
        <end position="192"/>
    </location>
</feature>
<keyword evidence="5" id="KW-0808">Transferase</keyword>
<evidence type="ECO:0000256" key="7">
    <source>
        <dbReference type="ARBA" id="ARBA00022989"/>
    </source>
</evidence>
<dbReference type="PANTHER" id="PTHR13929">
    <property type="entry name" value="1,4-DIHYDROXY-2-NAPHTHOATE OCTAPRENYLTRANSFERASE"/>
    <property type="match status" value="1"/>
</dbReference>
<dbReference type="Pfam" id="PF01040">
    <property type="entry name" value="UbiA"/>
    <property type="match status" value="1"/>
</dbReference>
<evidence type="ECO:0000256" key="2">
    <source>
        <dbReference type="ARBA" id="ARBA00004863"/>
    </source>
</evidence>
<dbReference type="Gene3D" id="1.10.357.140">
    <property type="entry name" value="UbiA prenyltransferase"/>
    <property type="match status" value="1"/>
</dbReference>
<evidence type="ECO:0000256" key="8">
    <source>
        <dbReference type="ARBA" id="ARBA00023136"/>
    </source>
</evidence>
<dbReference type="InterPro" id="IPR044878">
    <property type="entry name" value="UbiA_sf"/>
</dbReference>
<keyword evidence="7 9" id="KW-1133">Transmembrane helix</keyword>
<dbReference type="NCBIfam" id="TIGR00751">
    <property type="entry name" value="menA"/>
    <property type="match status" value="1"/>
</dbReference>
<evidence type="ECO:0000256" key="3">
    <source>
        <dbReference type="ARBA" id="ARBA00022428"/>
    </source>
</evidence>
<comment type="pathway">
    <text evidence="2">Quinol/quinone metabolism; menaquinone biosynthesis.</text>
</comment>
<feature type="transmembrane region" description="Helical" evidence="9">
    <location>
        <begin position="222"/>
        <end position="252"/>
    </location>
</feature>
<evidence type="ECO:0000256" key="4">
    <source>
        <dbReference type="ARBA" id="ARBA00022475"/>
    </source>
</evidence>
<evidence type="ECO:0000256" key="5">
    <source>
        <dbReference type="ARBA" id="ARBA00022679"/>
    </source>
</evidence>
<evidence type="ECO:0000256" key="9">
    <source>
        <dbReference type="SAM" id="Phobius"/>
    </source>
</evidence>
<evidence type="ECO:0000256" key="1">
    <source>
        <dbReference type="ARBA" id="ARBA00004141"/>
    </source>
</evidence>
<keyword evidence="8 9" id="KW-0472">Membrane</keyword>
<dbReference type="GO" id="GO:0009234">
    <property type="term" value="P:menaquinone biosynthetic process"/>
    <property type="evidence" value="ECO:0007669"/>
    <property type="project" value="UniProtKB-UniPathway"/>
</dbReference>
<sequence length="294" mass="30777">MNVQQSIRLWIKGARPRTLPAAVAPVLVGVACASIESSVEHVWFNGFLALVVSLALQVAVNFANDYSDGIRGTDIDRVGPMRLVGSGAKKPKEVKQAAFAAFGVAAVFGLILAVATSWWLIAVGLACIAAGWFYTGGSKPYGYYGFGELFVFIFFGLVATTGTTFVVIQRITYTSFVASIAVGSLACALLVINNLRDIPGDTLAGKKTLAVRLGDKQTRRMYYSLLVVSGLAIVLLAVDLPSALLGLVGLIAASSGIRKVLRGAIGKDLIDVLGATGRTQILTAVALSVGLLLA</sequence>
<organism evidence="11">
    <name type="scientific">freshwater metagenome</name>
    <dbReference type="NCBI Taxonomy" id="449393"/>
    <lineage>
        <taxon>unclassified sequences</taxon>
        <taxon>metagenomes</taxon>
        <taxon>ecological metagenomes</taxon>
    </lineage>
</organism>
<evidence type="ECO:0000256" key="6">
    <source>
        <dbReference type="ARBA" id="ARBA00022692"/>
    </source>
</evidence>
<keyword evidence="4" id="KW-1003">Cell membrane</keyword>
<dbReference type="NCBIfam" id="NF004751">
    <property type="entry name" value="PRK06080.1-3"/>
    <property type="match status" value="1"/>
</dbReference>
<dbReference type="UniPathway" id="UPA00079"/>
<dbReference type="GO" id="GO:0042371">
    <property type="term" value="P:vitamin K biosynthetic process"/>
    <property type="evidence" value="ECO:0007669"/>
    <property type="project" value="TreeGrafter"/>
</dbReference>
<keyword evidence="3" id="KW-0474">Menaquinone biosynthesis</keyword>
<feature type="transmembrane region" description="Helical" evidence="9">
    <location>
        <begin position="43"/>
        <end position="63"/>
    </location>
</feature>
<feature type="transmembrane region" description="Helical" evidence="9">
    <location>
        <begin position="141"/>
        <end position="159"/>
    </location>
</feature>
<dbReference type="InterPro" id="IPR000537">
    <property type="entry name" value="UbiA_prenyltransferase"/>
</dbReference>
<proteinExistence type="inferred from homology"/>
<dbReference type="EMBL" id="CAEZWU010000244">
    <property type="protein sequence ID" value="CAB4679468.1"/>
    <property type="molecule type" value="Genomic_DNA"/>
</dbReference>
<evidence type="ECO:0000313" key="10">
    <source>
        <dbReference type="EMBL" id="CAB4605358.1"/>
    </source>
</evidence>
<dbReference type="GO" id="GO:0046428">
    <property type="term" value="F:1,4-dihydroxy-2-naphthoate polyprenyltransferase activity"/>
    <property type="evidence" value="ECO:0007669"/>
    <property type="project" value="InterPro"/>
</dbReference>
<dbReference type="EMBL" id="CAEZUN010000114">
    <property type="protein sequence ID" value="CAB4605358.1"/>
    <property type="molecule type" value="Genomic_DNA"/>
</dbReference>
<keyword evidence="6 9" id="KW-0812">Transmembrane</keyword>
<accession>A0A6J6N2I5</accession>
<dbReference type="GO" id="GO:0016020">
    <property type="term" value="C:membrane"/>
    <property type="evidence" value="ECO:0007669"/>
    <property type="project" value="UniProtKB-SubCell"/>
</dbReference>
<dbReference type="AlphaFoldDB" id="A0A6J6N2I5"/>
<dbReference type="InterPro" id="IPR026046">
    <property type="entry name" value="UBIAD1"/>
</dbReference>
<feature type="transmembrane region" description="Helical" evidence="9">
    <location>
        <begin position="99"/>
        <end position="121"/>
    </location>
</feature>
<gene>
    <name evidence="10" type="ORF">UFOPK1826_00955</name>
    <name evidence="11" type="ORF">UFOPK2292_01325</name>
</gene>
<dbReference type="PANTHER" id="PTHR13929:SF0">
    <property type="entry name" value="UBIA PRENYLTRANSFERASE DOMAIN-CONTAINING PROTEIN 1"/>
    <property type="match status" value="1"/>
</dbReference>
<protein>
    <submittedName>
        <fullName evidence="11">Unannotated protein</fullName>
    </submittedName>
</protein>
<reference evidence="11" key="1">
    <citation type="submission" date="2020-05" db="EMBL/GenBank/DDBJ databases">
        <authorList>
            <person name="Chiriac C."/>
            <person name="Salcher M."/>
            <person name="Ghai R."/>
            <person name="Kavagutti S V."/>
        </authorList>
    </citation>
    <scope>NUCLEOTIDE SEQUENCE</scope>
</reference>